<evidence type="ECO:0000256" key="2">
    <source>
        <dbReference type="ARBA" id="ARBA00014164"/>
    </source>
</evidence>
<reference evidence="8 9" key="1">
    <citation type="submission" date="2023-07" db="EMBL/GenBank/DDBJ databases">
        <title>Closed genoem sequence of Methanosarcinaceae archaeon Ac7.</title>
        <authorList>
            <person name="Poehlein A."/>
            <person name="Protasov E."/>
            <person name="Platt K."/>
            <person name="Reeh H."/>
            <person name="Daniel R."/>
            <person name="Brune A."/>
        </authorList>
    </citation>
    <scope>NUCLEOTIDE SEQUENCE [LARGE SCALE GENOMIC DNA]</scope>
    <source>
        <strain evidence="8 9">Ac7</strain>
    </source>
</reference>
<evidence type="ECO:0000256" key="1">
    <source>
        <dbReference type="ARBA" id="ARBA00009668"/>
    </source>
</evidence>
<organism evidence="8 9">
    <name type="scientific">Methanolapillus millepedarum</name>
    <dbReference type="NCBI Taxonomy" id="3028296"/>
    <lineage>
        <taxon>Archaea</taxon>
        <taxon>Methanobacteriati</taxon>
        <taxon>Methanobacteriota</taxon>
        <taxon>Stenosarchaea group</taxon>
        <taxon>Methanomicrobia</taxon>
        <taxon>Methanosarcinales</taxon>
        <taxon>Methanosarcinaceae</taxon>
        <taxon>Methanolapillus</taxon>
    </lineage>
</organism>
<keyword evidence="9" id="KW-1185">Reference proteome</keyword>
<dbReference type="InterPro" id="IPR027417">
    <property type="entry name" value="P-loop_NTPase"/>
</dbReference>
<keyword evidence="5" id="KW-0067">ATP-binding</keyword>
<dbReference type="Gene3D" id="1.20.272.10">
    <property type="match status" value="1"/>
</dbReference>
<dbReference type="Proteomes" id="UP001303587">
    <property type="component" value="Chromosome"/>
</dbReference>
<evidence type="ECO:0000256" key="4">
    <source>
        <dbReference type="ARBA" id="ARBA00022741"/>
    </source>
</evidence>
<dbReference type="SUPFAM" id="SSF52540">
    <property type="entry name" value="P-loop containing nucleoside triphosphate hydrolases"/>
    <property type="match status" value="1"/>
</dbReference>
<dbReference type="GO" id="GO:0006261">
    <property type="term" value="P:DNA-templated DNA replication"/>
    <property type="evidence" value="ECO:0007669"/>
    <property type="project" value="TreeGrafter"/>
</dbReference>
<accession>A0AA96V6C9</accession>
<evidence type="ECO:0000256" key="6">
    <source>
        <dbReference type="ARBA" id="ARBA00031749"/>
    </source>
</evidence>
<dbReference type="InterPro" id="IPR013748">
    <property type="entry name" value="Rep_factorC_C"/>
</dbReference>
<dbReference type="GO" id="GO:0006281">
    <property type="term" value="P:DNA repair"/>
    <property type="evidence" value="ECO:0007669"/>
    <property type="project" value="TreeGrafter"/>
</dbReference>
<dbReference type="GO" id="GO:0005663">
    <property type="term" value="C:DNA replication factor C complex"/>
    <property type="evidence" value="ECO:0007669"/>
    <property type="project" value="TreeGrafter"/>
</dbReference>
<dbReference type="PANTHER" id="PTHR11669:SF20">
    <property type="entry name" value="REPLICATION FACTOR C SUBUNIT 4"/>
    <property type="match status" value="1"/>
</dbReference>
<comment type="similarity">
    <text evidence="1">Belongs to the activator 1 small subunits family. RfcS subfamily.</text>
</comment>
<dbReference type="NCBIfam" id="NF009067">
    <property type="entry name" value="PRK12402.1"/>
    <property type="match status" value="1"/>
</dbReference>
<protein>
    <recommendedName>
        <fullName evidence="2">Replication factor C small subunit</fullName>
    </recommendedName>
    <alternativeName>
        <fullName evidence="6">Clamp loader small subunit</fullName>
    </alternativeName>
</protein>
<proteinExistence type="inferred from homology"/>
<dbReference type="Gene3D" id="3.40.50.300">
    <property type="entry name" value="P-loop containing nucleotide triphosphate hydrolases"/>
    <property type="match status" value="1"/>
</dbReference>
<dbReference type="EMBL" id="CP131060">
    <property type="protein sequence ID" value="WNY25938.1"/>
    <property type="molecule type" value="Genomic_DNA"/>
</dbReference>
<name>A0AA96V6C9_9EURY</name>
<evidence type="ECO:0000313" key="9">
    <source>
        <dbReference type="Proteomes" id="UP001303587"/>
    </source>
</evidence>
<feature type="domain" description="Replication factor C C-terminal" evidence="7">
    <location>
        <begin position="262"/>
        <end position="343"/>
    </location>
</feature>
<dbReference type="GO" id="GO:0005524">
    <property type="term" value="F:ATP binding"/>
    <property type="evidence" value="ECO:0007669"/>
    <property type="project" value="UniProtKB-KW"/>
</dbReference>
<evidence type="ECO:0000259" key="7">
    <source>
        <dbReference type="Pfam" id="PF08542"/>
    </source>
</evidence>
<dbReference type="SUPFAM" id="SSF48019">
    <property type="entry name" value="post-AAA+ oligomerization domain-like"/>
    <property type="match status" value="1"/>
</dbReference>
<evidence type="ECO:0000256" key="5">
    <source>
        <dbReference type="ARBA" id="ARBA00022840"/>
    </source>
</evidence>
<dbReference type="CDD" id="cd00009">
    <property type="entry name" value="AAA"/>
    <property type="match status" value="1"/>
</dbReference>
<dbReference type="RefSeq" id="WP_338102281.1">
    <property type="nucleotide sequence ID" value="NZ_CP131060.1"/>
</dbReference>
<dbReference type="Pfam" id="PF13177">
    <property type="entry name" value="DNA_pol3_delta2"/>
    <property type="match status" value="1"/>
</dbReference>
<dbReference type="GeneID" id="89230602"/>
<evidence type="ECO:0000313" key="8">
    <source>
        <dbReference type="EMBL" id="WNY25938.1"/>
    </source>
</evidence>
<keyword evidence="4" id="KW-0547">Nucleotide-binding</keyword>
<dbReference type="GO" id="GO:0003689">
    <property type="term" value="F:DNA clamp loader activity"/>
    <property type="evidence" value="ECO:0007669"/>
    <property type="project" value="TreeGrafter"/>
</dbReference>
<dbReference type="AlphaFoldDB" id="A0AA96V6C9"/>
<gene>
    <name evidence="8" type="ORF">MsAc7_15050</name>
</gene>
<dbReference type="InterPro" id="IPR008921">
    <property type="entry name" value="DNA_pol3_clamp-load_cplx_C"/>
</dbReference>
<dbReference type="GO" id="GO:0003677">
    <property type="term" value="F:DNA binding"/>
    <property type="evidence" value="ECO:0007669"/>
    <property type="project" value="InterPro"/>
</dbReference>
<evidence type="ECO:0000256" key="3">
    <source>
        <dbReference type="ARBA" id="ARBA00022705"/>
    </source>
</evidence>
<dbReference type="Gene3D" id="1.10.8.60">
    <property type="match status" value="1"/>
</dbReference>
<dbReference type="PANTHER" id="PTHR11669">
    <property type="entry name" value="REPLICATION FACTOR C / DNA POLYMERASE III GAMMA-TAU SUBUNIT"/>
    <property type="match status" value="1"/>
</dbReference>
<dbReference type="Pfam" id="PF08542">
    <property type="entry name" value="Rep_fac_C"/>
    <property type="match status" value="1"/>
</dbReference>
<sequence length="346" mass="38820">MTEKDVWTLKYRPKTLDDILGNRQSVATLKSLAASGSLPHLILFGPENSGKMTAALALSVELYGEESEQNLTYFNASDFFEQGKNYLVRDPRFYRILGTDEPKKIQKSVITIFKDIINEYAAIAPINADYKIICIDSAESLTMDAQHALRRIMEKYSKTCRFILSTKSISKLIAPLRSRCVTLFFNYPNPEDLGDELKKIAEKENVSVSEEIFAELPYLTGGNVSKALELLQTGLIEAAGMKSTLTSGMVKMQMQLEEETAFKELLNAASKEKDFLKSREKLDTLLVDVGYSGSEILEQMAKIIDESETDEKAAARKILAVADCDSRLIHAQSERIQLERLLAEFN</sequence>
<keyword evidence="3" id="KW-0235">DNA replication</keyword>
<dbReference type="InterPro" id="IPR050238">
    <property type="entry name" value="DNA_Rep/Repair_Clamp_Loader"/>
</dbReference>